<keyword evidence="2" id="KW-0378">Hydrolase</keyword>
<evidence type="ECO:0000256" key="4">
    <source>
        <dbReference type="ARBA" id="ARBA00040194"/>
    </source>
</evidence>
<dbReference type="InterPro" id="IPR002711">
    <property type="entry name" value="HNH"/>
</dbReference>
<dbReference type="GO" id="GO:0008270">
    <property type="term" value="F:zinc ion binding"/>
    <property type="evidence" value="ECO:0007669"/>
    <property type="project" value="InterPro"/>
</dbReference>
<dbReference type="Gene3D" id="1.10.30.50">
    <property type="match status" value="1"/>
</dbReference>
<dbReference type="GO" id="GO:0003676">
    <property type="term" value="F:nucleic acid binding"/>
    <property type="evidence" value="ECO:0007669"/>
    <property type="project" value="InterPro"/>
</dbReference>
<dbReference type="EMBL" id="FOHJ01000002">
    <property type="protein sequence ID" value="SET01793.1"/>
    <property type="molecule type" value="Genomic_DNA"/>
</dbReference>
<evidence type="ECO:0000259" key="5">
    <source>
        <dbReference type="SMART" id="SM00507"/>
    </source>
</evidence>
<dbReference type="GO" id="GO:0005829">
    <property type="term" value="C:cytosol"/>
    <property type="evidence" value="ECO:0007669"/>
    <property type="project" value="TreeGrafter"/>
</dbReference>
<evidence type="ECO:0000313" key="6">
    <source>
        <dbReference type="EMBL" id="SET01793.1"/>
    </source>
</evidence>
<sequence length="102" mass="12555">MKQVNPFYKSKRWKRKREVILRRDEYQCRHCRRYGKVTPAATVHHIYPLEDYPEYKLTNINLLSLCNTCHEQMHDRYTNELTDIGLKWVERIKDKVPHLLHF</sequence>
<dbReference type="STRING" id="237682.SAMN05421676_102351"/>
<evidence type="ECO:0000256" key="2">
    <source>
        <dbReference type="ARBA" id="ARBA00022801"/>
    </source>
</evidence>
<dbReference type="GO" id="GO:0016787">
    <property type="term" value="F:hydrolase activity"/>
    <property type="evidence" value="ECO:0007669"/>
    <property type="project" value="UniProtKB-KW"/>
</dbReference>
<feature type="domain" description="HNH nuclease" evidence="5">
    <location>
        <begin position="15"/>
        <end position="71"/>
    </location>
</feature>
<keyword evidence="6" id="KW-0255">Endonuclease</keyword>
<dbReference type="RefSeq" id="WP_093132248.1">
    <property type="nucleotide sequence ID" value="NZ_FOHJ01000002.1"/>
</dbReference>
<keyword evidence="1" id="KW-0540">Nuclease</keyword>
<organism evidence="6 7">
    <name type="scientific">Salinibacillus kushneri</name>
    <dbReference type="NCBI Taxonomy" id="237682"/>
    <lineage>
        <taxon>Bacteria</taxon>
        <taxon>Bacillati</taxon>
        <taxon>Bacillota</taxon>
        <taxon>Bacilli</taxon>
        <taxon>Bacillales</taxon>
        <taxon>Bacillaceae</taxon>
        <taxon>Salinibacillus</taxon>
    </lineage>
</organism>
<dbReference type="PANTHER" id="PTHR41286:SF1">
    <property type="entry name" value="HNH NUCLEASE YAJD-RELATED"/>
    <property type="match status" value="1"/>
</dbReference>
<dbReference type="InterPro" id="IPR003615">
    <property type="entry name" value="HNH_nuc"/>
</dbReference>
<evidence type="ECO:0000256" key="3">
    <source>
        <dbReference type="ARBA" id="ARBA00038412"/>
    </source>
</evidence>
<evidence type="ECO:0000256" key="1">
    <source>
        <dbReference type="ARBA" id="ARBA00022722"/>
    </source>
</evidence>
<dbReference type="PANTHER" id="PTHR41286">
    <property type="entry name" value="HNH NUCLEASE YAJD-RELATED"/>
    <property type="match status" value="1"/>
</dbReference>
<gene>
    <name evidence="6" type="ORF">SAMN05421676_102351</name>
</gene>
<name>A0A1I0B4Y7_9BACI</name>
<reference evidence="7" key="1">
    <citation type="submission" date="2016-10" db="EMBL/GenBank/DDBJ databases">
        <authorList>
            <person name="Varghese N."/>
            <person name="Submissions S."/>
        </authorList>
    </citation>
    <scope>NUCLEOTIDE SEQUENCE [LARGE SCALE GENOMIC DNA]</scope>
    <source>
        <strain evidence="7">CGMCC 1.3566</strain>
    </source>
</reference>
<dbReference type="GO" id="GO:0004519">
    <property type="term" value="F:endonuclease activity"/>
    <property type="evidence" value="ECO:0007669"/>
    <property type="project" value="UniProtKB-KW"/>
</dbReference>
<dbReference type="SMART" id="SM00507">
    <property type="entry name" value="HNHc"/>
    <property type="match status" value="1"/>
</dbReference>
<protein>
    <recommendedName>
        <fullName evidence="4">Putative HNH nuclease YajD</fullName>
    </recommendedName>
</protein>
<dbReference type="Pfam" id="PF01844">
    <property type="entry name" value="HNH"/>
    <property type="match status" value="1"/>
</dbReference>
<proteinExistence type="inferred from homology"/>
<comment type="similarity">
    <text evidence="3">Belongs to the HNH nuclease family.</text>
</comment>
<dbReference type="Proteomes" id="UP000199095">
    <property type="component" value="Unassembled WGS sequence"/>
</dbReference>
<keyword evidence="7" id="KW-1185">Reference proteome</keyword>
<dbReference type="OrthoDB" id="9811997at2"/>
<dbReference type="AlphaFoldDB" id="A0A1I0B4Y7"/>
<accession>A0A1I0B4Y7</accession>
<evidence type="ECO:0000313" key="7">
    <source>
        <dbReference type="Proteomes" id="UP000199095"/>
    </source>
</evidence>